<protein>
    <submittedName>
        <fullName evidence="2">Uncharacterized protein</fullName>
    </submittedName>
</protein>
<accession>A0A0C9TQP2</accession>
<feature type="signal peptide" evidence="1">
    <location>
        <begin position="1"/>
        <end position="19"/>
    </location>
</feature>
<dbReference type="AlphaFoldDB" id="A0A0C9TQP2"/>
<feature type="chain" id="PRO_5002220597" evidence="1">
    <location>
        <begin position="20"/>
        <end position="128"/>
    </location>
</feature>
<reference evidence="2 3" key="1">
    <citation type="submission" date="2014-06" db="EMBL/GenBank/DDBJ databases">
        <title>Evolutionary Origins and Diversification of the Mycorrhizal Mutualists.</title>
        <authorList>
            <consortium name="DOE Joint Genome Institute"/>
            <consortium name="Mycorrhizal Genomics Consortium"/>
            <person name="Kohler A."/>
            <person name="Kuo A."/>
            <person name="Nagy L.G."/>
            <person name="Floudas D."/>
            <person name="Copeland A."/>
            <person name="Barry K.W."/>
            <person name="Cichocki N."/>
            <person name="Veneault-Fourrey C."/>
            <person name="LaButti K."/>
            <person name="Lindquist E.A."/>
            <person name="Lipzen A."/>
            <person name="Lundell T."/>
            <person name="Morin E."/>
            <person name="Murat C."/>
            <person name="Riley R."/>
            <person name="Ohm R."/>
            <person name="Sun H."/>
            <person name="Tunlid A."/>
            <person name="Henrissat B."/>
            <person name="Grigoriev I.V."/>
            <person name="Hibbett D.S."/>
            <person name="Martin F."/>
        </authorList>
    </citation>
    <scope>NUCLEOTIDE SEQUENCE [LARGE SCALE GENOMIC DNA]</scope>
    <source>
        <strain evidence="2 3">SS14</strain>
    </source>
</reference>
<proteinExistence type="predicted"/>
<evidence type="ECO:0000256" key="1">
    <source>
        <dbReference type="SAM" id="SignalP"/>
    </source>
</evidence>
<sequence length="128" mass="14387">MNYFTFSFLLSLSILPGISLPGPGHLLRPNQIYYWHRPHQRRLETPQPEWSTMIVFNPGPPHVRGGLFGVLNPPSFRIPTKPEHPPFSDFSSCLPLLTPAQLYDNIINTRLHADAIGLNCKITCTLAG</sequence>
<evidence type="ECO:0000313" key="2">
    <source>
        <dbReference type="EMBL" id="KIJ32438.1"/>
    </source>
</evidence>
<organism evidence="2 3">
    <name type="scientific">Sphaerobolus stellatus (strain SS14)</name>
    <dbReference type="NCBI Taxonomy" id="990650"/>
    <lineage>
        <taxon>Eukaryota</taxon>
        <taxon>Fungi</taxon>
        <taxon>Dikarya</taxon>
        <taxon>Basidiomycota</taxon>
        <taxon>Agaricomycotina</taxon>
        <taxon>Agaricomycetes</taxon>
        <taxon>Phallomycetidae</taxon>
        <taxon>Geastrales</taxon>
        <taxon>Sphaerobolaceae</taxon>
        <taxon>Sphaerobolus</taxon>
    </lineage>
</organism>
<dbReference type="EMBL" id="KN837227">
    <property type="protein sequence ID" value="KIJ32438.1"/>
    <property type="molecule type" value="Genomic_DNA"/>
</dbReference>
<dbReference type="HOGENOM" id="CLU_2062960_0_0_1"/>
<gene>
    <name evidence="2" type="ORF">M422DRAFT_52865</name>
</gene>
<evidence type="ECO:0000313" key="3">
    <source>
        <dbReference type="Proteomes" id="UP000054279"/>
    </source>
</evidence>
<dbReference type="Proteomes" id="UP000054279">
    <property type="component" value="Unassembled WGS sequence"/>
</dbReference>
<name>A0A0C9TQP2_SPHS4</name>
<keyword evidence="3" id="KW-1185">Reference proteome</keyword>
<keyword evidence="1" id="KW-0732">Signal</keyword>